<evidence type="ECO:0000256" key="4">
    <source>
        <dbReference type="ARBA" id="ARBA00015486"/>
    </source>
</evidence>
<evidence type="ECO:0000256" key="5">
    <source>
        <dbReference type="ARBA" id="ARBA00022573"/>
    </source>
</evidence>
<evidence type="ECO:0000256" key="2">
    <source>
        <dbReference type="ARBA" id="ARBA00007110"/>
    </source>
</evidence>
<dbReference type="InterPro" id="IPR023195">
    <property type="entry name" value="Nict_dMeBzImd_PRibTrfase_N"/>
</dbReference>
<sequence>MNNEQIRTAARKHLDGLTKPVGSLGKLEDFAVKMAEIQGKVVPESGKMGAFVIAADHGINEAGVSMYPKEVTKQMVANFTQNGAGINVLARHCGFDVFIVDAGIASDVDLSQVIGCKAGYGTRNFHEIEAMTADQLEICLANGKQLAENAVTEGYKILALGDMGISNTTTAAAMAIAGGLPAESIIDKGTGISSEMLDHKRRVILESIERHAPFSDAKDIMRKVGGFELATMAGFILGLKGKGCACMIDGFPVTAGAYMAWLMDNEVSAYLFAGHKSKVKGHAVMLQAMGLEAIVELDMRLGEGTGAVIGGFLVNLGIKIASEMASFNDAGVSQSTGKEENY</sequence>
<name>E1R8I9_SEDSS</name>
<evidence type="ECO:0000256" key="6">
    <source>
        <dbReference type="ARBA" id="ARBA00022676"/>
    </source>
</evidence>
<organism evidence="10 11">
    <name type="scientific">Sediminispirochaeta smaragdinae (strain DSM 11293 / JCM 15392 / SEBR 4228)</name>
    <name type="common">Spirochaeta smaragdinae</name>
    <dbReference type="NCBI Taxonomy" id="573413"/>
    <lineage>
        <taxon>Bacteria</taxon>
        <taxon>Pseudomonadati</taxon>
        <taxon>Spirochaetota</taxon>
        <taxon>Spirochaetia</taxon>
        <taxon>Spirochaetales</taxon>
        <taxon>Spirochaetaceae</taxon>
        <taxon>Sediminispirochaeta</taxon>
    </lineage>
</organism>
<comment type="catalytic activity">
    <reaction evidence="8">
        <text>5,6-dimethylbenzimidazole + nicotinate beta-D-ribonucleotide = alpha-ribazole 5'-phosphate + nicotinate + H(+)</text>
        <dbReference type="Rhea" id="RHEA:11196"/>
        <dbReference type="ChEBI" id="CHEBI:15378"/>
        <dbReference type="ChEBI" id="CHEBI:15890"/>
        <dbReference type="ChEBI" id="CHEBI:32544"/>
        <dbReference type="ChEBI" id="CHEBI:57502"/>
        <dbReference type="ChEBI" id="CHEBI:57918"/>
        <dbReference type="EC" id="2.4.2.21"/>
    </reaction>
</comment>
<dbReference type="InterPro" id="IPR017846">
    <property type="entry name" value="Nict_dMeBzImd_PRibTrfase_bact"/>
</dbReference>
<reference evidence="10 11" key="1">
    <citation type="journal article" date="2010" name="Stand. Genomic Sci.">
        <title>Complete genome sequence of Spirochaeta smaragdinae type strain (SEBR 4228).</title>
        <authorList>
            <person name="Mavromatis K."/>
            <person name="Yasawong M."/>
            <person name="Chertkov O."/>
            <person name="Lapidus A."/>
            <person name="Lucas S."/>
            <person name="Nolan M."/>
            <person name="Del Rio T.G."/>
            <person name="Tice H."/>
            <person name="Cheng J.F."/>
            <person name="Pitluck S."/>
            <person name="Liolios K."/>
            <person name="Ivanova N."/>
            <person name="Tapia R."/>
            <person name="Han C."/>
            <person name="Bruce D."/>
            <person name="Goodwin L."/>
            <person name="Pati A."/>
            <person name="Chen A."/>
            <person name="Palaniappan K."/>
            <person name="Land M."/>
            <person name="Hauser L."/>
            <person name="Chang Y.J."/>
            <person name="Jeffries C.D."/>
            <person name="Detter J.C."/>
            <person name="Rohde M."/>
            <person name="Brambilla E."/>
            <person name="Spring S."/>
            <person name="Goker M."/>
            <person name="Sikorski J."/>
            <person name="Woyke T."/>
            <person name="Bristow J."/>
            <person name="Eisen J.A."/>
            <person name="Markowitz V."/>
            <person name="Hugenholtz P."/>
            <person name="Klenk H.P."/>
            <person name="Kyrpides N.C."/>
        </authorList>
    </citation>
    <scope>NUCLEOTIDE SEQUENCE [LARGE SCALE GENOMIC DNA]</scope>
    <source>
        <strain evidence="11">DSM 11293 / JCM 15392 / SEBR 4228</strain>
    </source>
</reference>
<dbReference type="NCBIfam" id="TIGR03160">
    <property type="entry name" value="cobT_DBIPRT"/>
    <property type="match status" value="1"/>
</dbReference>
<keyword evidence="11" id="KW-1185">Reference proteome</keyword>
<evidence type="ECO:0000256" key="9">
    <source>
        <dbReference type="NCBIfam" id="TIGR03160"/>
    </source>
</evidence>
<evidence type="ECO:0000256" key="1">
    <source>
        <dbReference type="ARBA" id="ARBA00005049"/>
    </source>
</evidence>
<evidence type="ECO:0000256" key="8">
    <source>
        <dbReference type="ARBA" id="ARBA00047340"/>
    </source>
</evidence>
<dbReference type="eggNOG" id="COG2038">
    <property type="taxonomic scope" value="Bacteria"/>
</dbReference>
<dbReference type="PANTHER" id="PTHR43463">
    <property type="entry name" value="NICOTINATE-NUCLEOTIDE--DIMETHYLBENZIMIDAZOLE PHOSPHORIBOSYLTRANSFERASE"/>
    <property type="match status" value="1"/>
</dbReference>
<keyword evidence="6 10" id="KW-0328">Glycosyltransferase</keyword>
<dbReference type="STRING" id="573413.Spirs_0176"/>
<dbReference type="Gene3D" id="1.10.1610.10">
    <property type="match status" value="1"/>
</dbReference>
<dbReference type="GO" id="GO:0009236">
    <property type="term" value="P:cobalamin biosynthetic process"/>
    <property type="evidence" value="ECO:0007669"/>
    <property type="project" value="UniProtKB-UniRule"/>
</dbReference>
<comment type="similarity">
    <text evidence="2">Belongs to the CobT family.</text>
</comment>
<keyword evidence="5" id="KW-0169">Cobalamin biosynthesis</keyword>
<dbReference type="KEGG" id="ssm:Spirs_0176"/>
<keyword evidence="7 10" id="KW-0808">Transferase</keyword>
<dbReference type="NCBIfam" id="NF000996">
    <property type="entry name" value="PRK00105.1"/>
    <property type="match status" value="1"/>
</dbReference>
<dbReference type="Gene3D" id="3.40.50.10210">
    <property type="match status" value="1"/>
</dbReference>
<dbReference type="PANTHER" id="PTHR43463:SF1">
    <property type="entry name" value="NICOTINATE-NUCLEOTIDE--DIMETHYLBENZIMIDAZOLE PHOSPHORIBOSYLTRANSFERASE"/>
    <property type="match status" value="1"/>
</dbReference>
<proteinExistence type="inferred from homology"/>
<dbReference type="OrthoDB" id="9781491at2"/>
<comment type="pathway">
    <text evidence="1">Nucleoside biosynthesis; alpha-ribazole biosynthesis; alpha-ribazole from 5,6-dimethylbenzimidazole: step 1/2.</text>
</comment>
<evidence type="ECO:0000313" key="10">
    <source>
        <dbReference type="EMBL" id="ADK79333.1"/>
    </source>
</evidence>
<evidence type="ECO:0000256" key="7">
    <source>
        <dbReference type="ARBA" id="ARBA00022679"/>
    </source>
</evidence>
<evidence type="ECO:0000313" key="11">
    <source>
        <dbReference type="Proteomes" id="UP000002318"/>
    </source>
</evidence>
<dbReference type="HOGENOM" id="CLU_002982_0_0_12"/>
<evidence type="ECO:0000256" key="3">
    <source>
        <dbReference type="ARBA" id="ARBA00011991"/>
    </source>
</evidence>
<dbReference type="SUPFAM" id="SSF52733">
    <property type="entry name" value="Nicotinate mononucleotide:5,6-dimethylbenzimidazole phosphoribosyltransferase (CobT)"/>
    <property type="match status" value="1"/>
</dbReference>
<dbReference type="InterPro" id="IPR036087">
    <property type="entry name" value="Nict_dMeBzImd_PRibTrfase_sf"/>
</dbReference>
<dbReference type="Pfam" id="PF02277">
    <property type="entry name" value="DBI_PRT"/>
    <property type="match status" value="1"/>
</dbReference>
<dbReference type="GO" id="GO:0008939">
    <property type="term" value="F:nicotinate-nucleotide-dimethylbenzimidazole phosphoribosyltransferase activity"/>
    <property type="evidence" value="ECO:0007669"/>
    <property type="project" value="UniProtKB-UniRule"/>
</dbReference>
<gene>
    <name evidence="10" type="ordered locus">Spirs_0176</name>
</gene>
<dbReference type="EMBL" id="CP002116">
    <property type="protein sequence ID" value="ADK79333.1"/>
    <property type="molecule type" value="Genomic_DNA"/>
</dbReference>
<dbReference type="CDD" id="cd02439">
    <property type="entry name" value="DMB-PRT_CobT"/>
    <property type="match status" value="1"/>
</dbReference>
<protein>
    <recommendedName>
        <fullName evidence="4 9">Nicotinate-nucleotide--dimethylbenzimidazole phosphoribosyltransferase</fullName>
        <ecNumber evidence="3 9">2.4.2.21</ecNumber>
    </recommendedName>
</protein>
<dbReference type="EC" id="2.4.2.21" evidence="3 9"/>
<dbReference type="UniPathway" id="UPA00061">
    <property type="reaction ID" value="UER00516"/>
</dbReference>
<dbReference type="Proteomes" id="UP000002318">
    <property type="component" value="Chromosome"/>
</dbReference>
<dbReference type="InterPro" id="IPR003200">
    <property type="entry name" value="Nict_dMeBzImd_PRibTrfase"/>
</dbReference>
<dbReference type="AlphaFoldDB" id="E1R8I9"/>
<accession>E1R8I9</accession>
<dbReference type="RefSeq" id="WP_013252797.1">
    <property type="nucleotide sequence ID" value="NC_014364.1"/>
</dbReference>